<name>A0A4U5MCA3_STECR</name>
<keyword evidence="3" id="KW-1185">Reference proteome</keyword>
<feature type="region of interest" description="Disordered" evidence="1">
    <location>
        <begin position="51"/>
        <end position="72"/>
    </location>
</feature>
<evidence type="ECO:0000313" key="3">
    <source>
        <dbReference type="Proteomes" id="UP000298663"/>
    </source>
</evidence>
<protein>
    <submittedName>
        <fullName evidence="2">Uncharacterized protein</fullName>
    </submittedName>
</protein>
<dbReference type="EMBL" id="AZBU02000008">
    <property type="protein sequence ID" value="TKR66757.1"/>
    <property type="molecule type" value="Genomic_DNA"/>
</dbReference>
<sequence>MYYGFKKYRLSCNCRMCDNPPPRGLLQTPAASLLPGHSRSRSVRMLLWTAQGSNRAPRRSLQTSKDRHLEPV</sequence>
<comment type="caution">
    <text evidence="2">The sequence shown here is derived from an EMBL/GenBank/DDBJ whole genome shotgun (WGS) entry which is preliminary data.</text>
</comment>
<proteinExistence type="predicted"/>
<reference evidence="2 3" key="1">
    <citation type="journal article" date="2015" name="Genome Biol.">
        <title>Comparative genomics of Steinernema reveals deeply conserved gene regulatory networks.</title>
        <authorList>
            <person name="Dillman A.R."/>
            <person name="Macchietto M."/>
            <person name="Porter C.F."/>
            <person name="Rogers A."/>
            <person name="Williams B."/>
            <person name="Antoshechkin I."/>
            <person name="Lee M.M."/>
            <person name="Goodwin Z."/>
            <person name="Lu X."/>
            <person name="Lewis E.E."/>
            <person name="Goodrich-Blair H."/>
            <person name="Stock S.P."/>
            <person name="Adams B.J."/>
            <person name="Sternberg P.W."/>
            <person name="Mortazavi A."/>
        </authorList>
    </citation>
    <scope>NUCLEOTIDE SEQUENCE [LARGE SCALE GENOMIC DNA]</scope>
    <source>
        <strain evidence="2 3">ALL</strain>
    </source>
</reference>
<accession>A0A4U5MCA3</accession>
<evidence type="ECO:0000313" key="2">
    <source>
        <dbReference type="EMBL" id="TKR66757.1"/>
    </source>
</evidence>
<organism evidence="2 3">
    <name type="scientific">Steinernema carpocapsae</name>
    <name type="common">Entomopathogenic nematode</name>
    <dbReference type="NCBI Taxonomy" id="34508"/>
    <lineage>
        <taxon>Eukaryota</taxon>
        <taxon>Metazoa</taxon>
        <taxon>Ecdysozoa</taxon>
        <taxon>Nematoda</taxon>
        <taxon>Chromadorea</taxon>
        <taxon>Rhabditida</taxon>
        <taxon>Tylenchina</taxon>
        <taxon>Panagrolaimomorpha</taxon>
        <taxon>Strongyloidoidea</taxon>
        <taxon>Steinernematidae</taxon>
        <taxon>Steinernema</taxon>
    </lineage>
</organism>
<dbReference type="Proteomes" id="UP000298663">
    <property type="component" value="Unassembled WGS sequence"/>
</dbReference>
<reference evidence="2 3" key="2">
    <citation type="journal article" date="2019" name="G3 (Bethesda)">
        <title>Hybrid Assembly of the Genome of the Entomopathogenic Nematode Steinernema carpocapsae Identifies the X-Chromosome.</title>
        <authorList>
            <person name="Serra L."/>
            <person name="Macchietto M."/>
            <person name="Macias-Munoz A."/>
            <person name="McGill C.J."/>
            <person name="Rodriguez I.M."/>
            <person name="Rodriguez B."/>
            <person name="Murad R."/>
            <person name="Mortazavi A."/>
        </authorList>
    </citation>
    <scope>NUCLEOTIDE SEQUENCE [LARGE SCALE GENOMIC DNA]</scope>
    <source>
        <strain evidence="2 3">ALL</strain>
    </source>
</reference>
<evidence type="ECO:0000256" key="1">
    <source>
        <dbReference type="SAM" id="MobiDB-lite"/>
    </source>
</evidence>
<dbReference type="AlphaFoldDB" id="A0A4U5MCA3"/>
<gene>
    <name evidence="2" type="ORF">L596_023003</name>
</gene>